<feature type="compositionally biased region" description="Polar residues" evidence="2">
    <location>
        <begin position="1"/>
        <end position="27"/>
    </location>
</feature>
<evidence type="ECO:0000313" key="4">
    <source>
        <dbReference type="Proteomes" id="UP000710849"/>
    </source>
</evidence>
<name>A0A9P5HQU0_9HELO</name>
<feature type="compositionally biased region" description="Basic and acidic residues" evidence="2">
    <location>
        <begin position="439"/>
        <end position="457"/>
    </location>
</feature>
<comment type="caution">
    <text evidence="3">The sequence shown here is derived from an EMBL/GenBank/DDBJ whole genome shotgun (WGS) entry which is preliminary data.</text>
</comment>
<reference evidence="3 4" key="1">
    <citation type="journal article" date="2020" name="Genome Biol. Evol.">
        <title>Comparative genomics of Sclerotiniaceae.</title>
        <authorList>
            <person name="Valero Jimenez C.A."/>
            <person name="Steentjes M."/>
            <person name="Scholten O.E."/>
            <person name="Van Kan J.A.L."/>
        </authorList>
    </citation>
    <scope>NUCLEOTIDE SEQUENCE [LARGE SCALE GENOMIC DNA]</scope>
    <source>
        <strain evidence="3 4">MUCL 94</strain>
    </source>
</reference>
<feature type="compositionally biased region" description="Basic and acidic residues" evidence="2">
    <location>
        <begin position="644"/>
        <end position="659"/>
    </location>
</feature>
<dbReference type="GeneID" id="62155129"/>
<feature type="compositionally biased region" description="Basic and acidic residues" evidence="2">
    <location>
        <begin position="88"/>
        <end position="101"/>
    </location>
</feature>
<feature type="region of interest" description="Disordered" evidence="2">
    <location>
        <begin position="133"/>
        <end position="169"/>
    </location>
</feature>
<proteinExistence type="predicted"/>
<feature type="region of interest" description="Disordered" evidence="2">
    <location>
        <begin position="524"/>
        <end position="750"/>
    </location>
</feature>
<gene>
    <name evidence="3" type="ORF">EAE97_011541</name>
</gene>
<evidence type="ECO:0000256" key="1">
    <source>
        <dbReference type="SAM" id="Coils"/>
    </source>
</evidence>
<dbReference type="AlphaFoldDB" id="A0A9P5HQU0"/>
<feature type="compositionally biased region" description="Polar residues" evidence="2">
    <location>
        <begin position="552"/>
        <end position="562"/>
    </location>
</feature>
<evidence type="ECO:0000313" key="3">
    <source>
        <dbReference type="EMBL" id="KAF7920200.1"/>
    </source>
</evidence>
<feature type="compositionally biased region" description="Polar residues" evidence="2">
    <location>
        <begin position="460"/>
        <end position="477"/>
    </location>
</feature>
<feature type="compositionally biased region" description="Acidic residues" evidence="2">
    <location>
        <begin position="615"/>
        <end position="625"/>
    </location>
</feature>
<feature type="coiled-coil region" evidence="1">
    <location>
        <begin position="250"/>
        <end position="365"/>
    </location>
</feature>
<keyword evidence="1" id="KW-0175">Coiled coil</keyword>
<keyword evidence="4" id="KW-1185">Reference proteome</keyword>
<feature type="compositionally biased region" description="Low complexity" evidence="2">
    <location>
        <begin position="145"/>
        <end position="154"/>
    </location>
</feature>
<feature type="compositionally biased region" description="Acidic residues" evidence="2">
    <location>
        <begin position="572"/>
        <end position="581"/>
    </location>
</feature>
<accession>A0A9P5HQU0</accession>
<evidence type="ECO:0000256" key="2">
    <source>
        <dbReference type="SAM" id="MobiDB-lite"/>
    </source>
</evidence>
<dbReference type="RefSeq" id="XP_038727107.1">
    <property type="nucleotide sequence ID" value="XM_038882056.1"/>
</dbReference>
<feature type="region of interest" description="Disordered" evidence="2">
    <location>
        <begin position="1"/>
        <end position="115"/>
    </location>
</feature>
<dbReference type="EMBL" id="RCSW01000038">
    <property type="protein sequence ID" value="KAF7920200.1"/>
    <property type="molecule type" value="Genomic_DNA"/>
</dbReference>
<sequence>MPAITRSKSPCKASTDQNRASSAADTSKNVAPVANKKAPAKEAIAGANNALSDAMVPALAPLSPSKRKRSSKTLNGDEGIGAKPSSEPLKRTRVEKSDASRSHPTSGQPDLAATTYPQVERVILGLEVTPVFGATGGAPKEGLDAAASTPTSSPKSVETTAAAPVLDGEENGVMAKAPISAATVAAGQVDDETVLEQHSTHPAADPADPLTANEAEAHLPAATQGCSASDREIAKEELDAPKIGCKCDKLATKDQKIAQLKADLRETKADLRESQADVDRAKAVFQREYEAAVRETDAIEIKEQRAQKENSRLKKELERVLESNHELRSDRNRFSAQIRELSQQYDGLKRENEQLSQKNGVLMEDINKFHNALDVFNSQAPLLTSDQEELKRTRKLLKAATVKVAEYEGEHQDAERFFAARKVVKSIEPVDPAQGGMSHDNHNREEQAQENRSRDFRTPTPDNNSGMKGAQKSQPTSGLVGFREPPRWECRHDRGFDGNTCAHCGVHVLFDGHPEFDRDRSIAPADESLFDSSDEGERDRESASYEPAEAVINTQDGFQQGGSPDLPGKEDHEDDGEEDGSLDGVSPVASSNVDKENDEDDEPQFLGSRVLSGNGDEENDEEDTSQYETPPVLPDYEYYESQDQQDHQEPPHHAAEVEKTTAAPSDSLTSPSPSPSRKRKESPVSASSPAKKVKVTEIDLAGPSSTAAPDKASFFKPAHPGWGSPSVLSPQVAVTAPAPSTPSSASERTTAAPLFPTVITRSGAAVQFGAATTFGAFGAARSSARFGTTNSFGVPAFAASPKVDDAEDKPADEKK</sequence>
<protein>
    <submittedName>
        <fullName evidence="3">Uncharacterized protein</fullName>
    </submittedName>
</protein>
<feature type="compositionally biased region" description="Low complexity" evidence="2">
    <location>
        <begin position="28"/>
        <end position="37"/>
    </location>
</feature>
<feature type="compositionally biased region" description="Low complexity" evidence="2">
    <location>
        <begin position="733"/>
        <end position="750"/>
    </location>
</feature>
<organism evidence="3 4">
    <name type="scientific">Botrytis byssoidea</name>
    <dbReference type="NCBI Taxonomy" id="139641"/>
    <lineage>
        <taxon>Eukaryota</taxon>
        <taxon>Fungi</taxon>
        <taxon>Dikarya</taxon>
        <taxon>Ascomycota</taxon>
        <taxon>Pezizomycotina</taxon>
        <taxon>Leotiomycetes</taxon>
        <taxon>Helotiales</taxon>
        <taxon>Sclerotiniaceae</taxon>
        <taxon>Botrytis</taxon>
    </lineage>
</organism>
<feature type="region of interest" description="Disordered" evidence="2">
    <location>
        <begin position="429"/>
        <end position="484"/>
    </location>
</feature>
<dbReference type="Proteomes" id="UP000710849">
    <property type="component" value="Unassembled WGS sequence"/>
</dbReference>